<dbReference type="SMR" id="A0A075FGK2"/>
<evidence type="ECO:0000256" key="10">
    <source>
        <dbReference type="SAM" id="Coils"/>
    </source>
</evidence>
<dbReference type="Pfam" id="PF25994">
    <property type="entry name" value="HH_AprE"/>
    <property type="match status" value="1"/>
</dbReference>
<name>A0A075FGK2_PISSA</name>
<dbReference type="InterPro" id="IPR058982">
    <property type="entry name" value="Beta-barrel_AprE"/>
</dbReference>
<dbReference type="PROSITE" id="PS00543">
    <property type="entry name" value="HLYD_FAMILY"/>
    <property type="match status" value="1"/>
</dbReference>
<evidence type="ECO:0000256" key="1">
    <source>
        <dbReference type="ARBA" id="ARBA00004377"/>
    </source>
</evidence>
<feature type="coiled-coil region" evidence="10">
    <location>
        <begin position="249"/>
        <end position="298"/>
    </location>
</feature>
<keyword evidence="3 9" id="KW-0813">Transport</keyword>
<evidence type="ECO:0000259" key="11">
    <source>
        <dbReference type="Pfam" id="PF25994"/>
    </source>
</evidence>
<dbReference type="InterPro" id="IPR058781">
    <property type="entry name" value="HH_AprE-like"/>
</dbReference>
<keyword evidence="5 9" id="KW-0997">Cell inner membrane</keyword>
<evidence type="ECO:0000256" key="8">
    <source>
        <dbReference type="ARBA" id="ARBA00023136"/>
    </source>
</evidence>
<evidence type="ECO:0000313" key="13">
    <source>
        <dbReference type="EMBL" id="AIE90168.1"/>
    </source>
</evidence>
<gene>
    <name evidence="13" type="primary">hlyD</name>
</gene>
<keyword evidence="8 9" id="KW-0472">Membrane</keyword>
<dbReference type="EMBL" id="KJ804226">
    <property type="protein sequence ID" value="AIE90168.1"/>
    <property type="molecule type" value="Genomic_DNA"/>
</dbReference>
<comment type="similarity">
    <text evidence="2 9">Belongs to the membrane fusion protein (MFP) (TC 8.A.1) family.</text>
</comment>
<accession>A0A075FGK2</accession>
<dbReference type="SUPFAM" id="SSF111369">
    <property type="entry name" value="HlyD-like secretion proteins"/>
    <property type="match status" value="2"/>
</dbReference>
<dbReference type="AlphaFoldDB" id="A0A075FGK2"/>
<keyword evidence="10" id="KW-0175">Coiled coil</keyword>
<keyword evidence="7 9" id="KW-1133">Transmembrane helix</keyword>
<keyword evidence="6 9" id="KW-0812">Transmembrane</keyword>
<feature type="transmembrane region" description="Helical" evidence="9">
    <location>
        <begin position="27"/>
        <end position="48"/>
    </location>
</feature>
<feature type="domain" description="AprE-like beta-barrel" evidence="12">
    <location>
        <begin position="339"/>
        <end position="426"/>
    </location>
</feature>
<reference evidence="13" key="1">
    <citation type="submission" date="2014-05" db="EMBL/GenBank/DDBJ databases">
        <title>Piscirickettsia salmonis Iron Adquisition.</title>
        <authorList>
            <person name="Travisany D."/>
            <person name="Pulgar R."/>
        </authorList>
    </citation>
    <scope>NUCLEOTIDE SEQUENCE</scope>
    <source>
        <strain evidence="13">LF-89</strain>
    </source>
</reference>
<evidence type="ECO:0000256" key="2">
    <source>
        <dbReference type="ARBA" id="ARBA00009477"/>
    </source>
</evidence>
<dbReference type="InterPro" id="IPR006144">
    <property type="entry name" value="Secretion_HlyD_CS"/>
</dbReference>
<dbReference type="Gene3D" id="2.40.50.100">
    <property type="match status" value="1"/>
</dbReference>
<evidence type="ECO:0000256" key="5">
    <source>
        <dbReference type="ARBA" id="ARBA00022519"/>
    </source>
</evidence>
<evidence type="ECO:0000256" key="6">
    <source>
        <dbReference type="ARBA" id="ARBA00022692"/>
    </source>
</evidence>
<keyword evidence="4 9" id="KW-1003">Cell membrane</keyword>
<comment type="subcellular location">
    <subcellularLocation>
        <location evidence="1 9">Cell inner membrane</location>
        <topology evidence="1 9">Single-pass membrane protein</topology>
    </subcellularLocation>
</comment>
<feature type="coiled-coil region" evidence="10">
    <location>
        <begin position="176"/>
        <end position="210"/>
    </location>
</feature>
<protein>
    <recommendedName>
        <fullName evidence="9">Membrane fusion protein (MFP) family protein</fullName>
    </recommendedName>
</protein>
<evidence type="ECO:0000256" key="9">
    <source>
        <dbReference type="RuleBase" id="RU365093"/>
    </source>
</evidence>
<evidence type="ECO:0000256" key="3">
    <source>
        <dbReference type="ARBA" id="ARBA00022448"/>
    </source>
</evidence>
<proteinExistence type="inferred from homology"/>
<dbReference type="KEGG" id="psal:PSLF89_1370"/>
<dbReference type="GO" id="GO:0009306">
    <property type="term" value="P:protein secretion"/>
    <property type="evidence" value="ECO:0007669"/>
    <property type="project" value="InterPro"/>
</dbReference>
<dbReference type="InterPro" id="IPR050739">
    <property type="entry name" value="MFP"/>
</dbReference>
<evidence type="ECO:0000256" key="7">
    <source>
        <dbReference type="ARBA" id="ARBA00022989"/>
    </source>
</evidence>
<evidence type="ECO:0000259" key="12">
    <source>
        <dbReference type="Pfam" id="PF26002"/>
    </source>
</evidence>
<dbReference type="PANTHER" id="PTHR30386">
    <property type="entry name" value="MEMBRANE FUSION SUBUNIT OF EMRAB-TOLC MULTIDRUG EFFLUX PUMP"/>
    <property type="match status" value="1"/>
</dbReference>
<organism evidence="13">
    <name type="scientific">Piscirickettsia salmonis LF-89 = ATCC VR-1361</name>
    <dbReference type="NCBI Taxonomy" id="1227812"/>
    <lineage>
        <taxon>Bacteria</taxon>
        <taxon>Pseudomonadati</taxon>
        <taxon>Pseudomonadota</taxon>
        <taxon>Gammaproteobacteria</taxon>
        <taxon>Thiotrichales</taxon>
        <taxon>Piscirickettsiaceae</taxon>
        <taxon>Piscirickettsia</taxon>
    </lineage>
</organism>
<dbReference type="Gene3D" id="2.40.30.170">
    <property type="match status" value="1"/>
</dbReference>
<sequence length="449" mass="50304">MKKSKSFKQLQQISTATLLEESNHLRLATLAIICSTMILITLLIWASLSKITETAVTSGEIVPQGKIQVIQHLEGGTVLQIFVKDGDHVRKNQLLAQLDPTTTLADVDKLKSQFTTLTLKSKRLRAYINKLDHKILKPNKINKAKISSKYTENLNEIIADNQSLLSSQNKKRRAQRAVLTAQLAQSEEKIHQLQQEMKTLDKNVELMTQEFEMYKKLTKTNILSRKDFLVMLRGVNKAQGEKTSLLSMQQQAKQALVEAQNRLYQLDSESYETALQELNDINEQRLQISHTLEKAQKRLQDTNINAPVTGIIKDITIAPSSVVASGGVLMEIVPMEDPLVVSTRIDPRDIGHIHTGAKATIKIMTYDFTRYGSISGTIQTISASTSLTPEGSPFYKAIIKLDQQSLGPQQLPLLPGMTVQADIITGKKSLLQYLLKPIHRSIESAFRER</sequence>
<dbReference type="RefSeq" id="WP_017377313.1">
    <property type="nucleotide sequence ID" value="NZ_CP011849.2"/>
</dbReference>
<dbReference type="Pfam" id="PF26002">
    <property type="entry name" value="Beta-barrel_AprE"/>
    <property type="match status" value="1"/>
</dbReference>
<dbReference type="NCBIfam" id="TIGR01843">
    <property type="entry name" value="type_I_hlyD"/>
    <property type="match status" value="1"/>
</dbReference>
<dbReference type="GO" id="GO:0005886">
    <property type="term" value="C:plasma membrane"/>
    <property type="evidence" value="ECO:0007669"/>
    <property type="project" value="UniProtKB-SubCell"/>
</dbReference>
<dbReference type="PRINTS" id="PR01490">
    <property type="entry name" value="RTXTOXIND"/>
</dbReference>
<feature type="domain" description="AprE-like long alpha-helical hairpin" evidence="11">
    <location>
        <begin position="105"/>
        <end position="297"/>
    </location>
</feature>
<dbReference type="InterPro" id="IPR010129">
    <property type="entry name" value="T1SS_HlyD"/>
</dbReference>
<evidence type="ECO:0000256" key="4">
    <source>
        <dbReference type="ARBA" id="ARBA00022475"/>
    </source>
</evidence>
<dbReference type="PANTHER" id="PTHR30386:SF26">
    <property type="entry name" value="TRANSPORT PROTEIN COMB"/>
    <property type="match status" value="1"/>
</dbReference>